<dbReference type="InterPro" id="IPR006084">
    <property type="entry name" value="XPG/Rad2"/>
</dbReference>
<dbReference type="InterPro" id="IPR019974">
    <property type="entry name" value="XPG_CS"/>
</dbReference>
<dbReference type="InterPro" id="IPR008918">
    <property type="entry name" value="HhH2"/>
</dbReference>
<comment type="similarity">
    <text evidence="2 17">Belongs to the XPG/RAD2 endonuclease family. EXO1 subfamily.</text>
</comment>
<keyword evidence="7 17" id="KW-0227">DNA damage</keyword>
<dbReference type="PANTHER" id="PTHR11081">
    <property type="entry name" value="FLAP ENDONUCLEASE FAMILY MEMBER"/>
    <property type="match status" value="1"/>
</dbReference>
<evidence type="ECO:0000256" key="9">
    <source>
        <dbReference type="ARBA" id="ARBA00022801"/>
    </source>
</evidence>
<evidence type="ECO:0000256" key="4">
    <source>
        <dbReference type="ARBA" id="ARBA00022722"/>
    </source>
</evidence>
<comment type="function">
    <text evidence="17">5'-&gt;3' double-stranded DNA exonuclease which may also possess a cryptic 3'-&gt;5' double-stranded DNA exonuclease activity. Functions in DNA mismatch repair.</text>
</comment>
<dbReference type="PRINTS" id="PR00853">
    <property type="entry name" value="XPGRADSUPER"/>
</dbReference>
<dbReference type="RefSeq" id="XP_009019296.1">
    <property type="nucleotide sequence ID" value="XM_009021048.1"/>
</dbReference>
<feature type="domain" description="XPG N-terminal" evidence="19">
    <location>
        <begin position="1"/>
        <end position="99"/>
    </location>
</feature>
<dbReference type="CTD" id="20194825"/>
<evidence type="ECO:0000256" key="8">
    <source>
        <dbReference type="ARBA" id="ARBA00022769"/>
    </source>
</evidence>
<dbReference type="InParanoid" id="T1EE23"/>
<evidence type="ECO:0000256" key="5">
    <source>
        <dbReference type="ARBA" id="ARBA00022723"/>
    </source>
</evidence>
<dbReference type="HOGENOM" id="CLU_008978_3_0_1"/>
<dbReference type="SUPFAM" id="SSF47807">
    <property type="entry name" value="5' to 3' exonuclease, C-terminal subdomain"/>
    <property type="match status" value="1"/>
</dbReference>
<evidence type="ECO:0000256" key="17">
    <source>
        <dbReference type="RuleBase" id="RU910737"/>
    </source>
</evidence>
<accession>T1EE23</accession>
<dbReference type="OrthoDB" id="26491at2759"/>
<dbReference type="InterPro" id="IPR029060">
    <property type="entry name" value="PIN-like_dom_sf"/>
</dbReference>
<evidence type="ECO:0000313" key="22">
    <source>
        <dbReference type="Proteomes" id="UP000015101"/>
    </source>
</evidence>
<dbReference type="PROSITE" id="PS00842">
    <property type="entry name" value="XPG_2"/>
    <property type="match status" value="1"/>
</dbReference>
<dbReference type="EC" id="3.1.-.-" evidence="17"/>
<dbReference type="GeneID" id="20194825"/>
<dbReference type="FunFam" id="3.40.50.1010:FF:000096">
    <property type="entry name" value="Exonuclease 1"/>
    <property type="match status" value="1"/>
</dbReference>
<evidence type="ECO:0000256" key="6">
    <source>
        <dbReference type="ARBA" id="ARBA00022759"/>
    </source>
</evidence>
<dbReference type="PANTHER" id="PTHR11081:SF8">
    <property type="entry name" value="EXONUCLEASE 1"/>
    <property type="match status" value="1"/>
</dbReference>
<evidence type="ECO:0000256" key="3">
    <source>
        <dbReference type="ARBA" id="ARBA00020324"/>
    </source>
</evidence>
<dbReference type="GO" id="GO:0006298">
    <property type="term" value="P:mismatch repair"/>
    <property type="evidence" value="ECO:0000318"/>
    <property type="project" value="GO_Central"/>
</dbReference>
<keyword evidence="8 17" id="KW-0228">DNA excision</keyword>
<keyword evidence="6" id="KW-0255">Endonuclease</keyword>
<protein>
    <recommendedName>
        <fullName evidence="3 17">Exonuclease 1</fullName>
        <ecNumber evidence="17">3.1.-.-</ecNumber>
    </recommendedName>
</protein>
<dbReference type="SUPFAM" id="SSF88723">
    <property type="entry name" value="PIN domain-like"/>
    <property type="match status" value="1"/>
</dbReference>
<dbReference type="EnsemblMetazoa" id="HelroT106350">
    <property type="protein sequence ID" value="HelroP106350"/>
    <property type="gene ID" value="HelroG106350"/>
</dbReference>
<evidence type="ECO:0000256" key="2">
    <source>
        <dbReference type="ARBA" id="ARBA00010563"/>
    </source>
</evidence>
<dbReference type="GO" id="GO:0006310">
    <property type="term" value="P:DNA recombination"/>
    <property type="evidence" value="ECO:0000318"/>
    <property type="project" value="GO_Central"/>
</dbReference>
<gene>
    <name evidence="21" type="primary">20194825</name>
    <name evidence="20" type="ORF">HELRODRAFT_106350</name>
</gene>
<dbReference type="Gene3D" id="3.40.50.1010">
    <property type="entry name" value="5'-nuclease"/>
    <property type="match status" value="1"/>
</dbReference>
<dbReference type="AlphaFoldDB" id="T1EE23"/>
<comment type="function">
    <text evidence="16">5'-&gt;3' double-stranded DNA exonuclease which may also contain a cryptic 3'-&gt;5' double-stranded DNA exonuclease activity. Also exhibits endonuclease activity against 5'-overhanging flap structures similar to those generated by displacement synthesis when DNA polymerase encounters the 5'-end of a downstream Okazaki fragment. Required for DNA mismatch repair (MMR).</text>
</comment>
<feature type="domain" description="XPG-I" evidence="18">
    <location>
        <begin position="138"/>
        <end position="227"/>
    </location>
</feature>
<sequence>MGIQGLIPFLKKASSPCNVKDFKGAVVAIDSYCWLHKGAFACAEKLALGEKTDQYVLYCMKYVNSLLAFGIKPIMVFDGCRLPSKKEVEQTRRDRRNANRKKAAQLLREGKKAEARDCLVQCIDITPHMALELIKACRARGVDCIVAPYEADAQLAYLNQIGLADVIITEDSDLILFGCDKILFKMDLMGNGLLVEKSKLHLAIDIPSDQFTFEKFQRICILSGCDYLPSLPGIGLAKATKVFKLSRQTDMKQVLKRLPMILKMPSLVVTDDYINNFFKAENTFLYQLVFDPLRRKLLPLNAYPAHVLRLDMSYAGPSMSDEEALQIALGNVNVNDGSTMAHYDPDDDKVLYFF</sequence>
<dbReference type="SMART" id="SM00485">
    <property type="entry name" value="XPGN"/>
    <property type="match status" value="1"/>
</dbReference>
<keyword evidence="12 17" id="KW-0267">Excision nuclease</keyword>
<dbReference type="FunFam" id="1.10.150.20:FF:000011">
    <property type="entry name" value="exonuclease 1"/>
    <property type="match status" value="1"/>
</dbReference>
<dbReference type="InterPro" id="IPR006085">
    <property type="entry name" value="XPG_DNA_repair_N"/>
</dbReference>
<name>T1EE23_HELRO</name>
<dbReference type="eggNOG" id="KOG2518">
    <property type="taxonomic scope" value="Eukaryota"/>
</dbReference>
<keyword evidence="14 17" id="KW-0234">DNA repair</keyword>
<dbReference type="GO" id="GO:0005634">
    <property type="term" value="C:nucleus"/>
    <property type="evidence" value="ECO:0000318"/>
    <property type="project" value="GO_Central"/>
</dbReference>
<dbReference type="EMBL" id="AMQM01000745">
    <property type="status" value="NOT_ANNOTATED_CDS"/>
    <property type="molecule type" value="Genomic_DNA"/>
</dbReference>
<proteinExistence type="inferred from homology"/>
<evidence type="ECO:0000313" key="21">
    <source>
        <dbReference type="EnsemblMetazoa" id="HelroP106350"/>
    </source>
</evidence>
<reference evidence="20 22" key="2">
    <citation type="journal article" date="2013" name="Nature">
        <title>Insights into bilaterian evolution from three spiralian genomes.</title>
        <authorList>
            <person name="Simakov O."/>
            <person name="Marletaz F."/>
            <person name="Cho S.J."/>
            <person name="Edsinger-Gonzales E."/>
            <person name="Havlak P."/>
            <person name="Hellsten U."/>
            <person name="Kuo D.H."/>
            <person name="Larsson T."/>
            <person name="Lv J."/>
            <person name="Arendt D."/>
            <person name="Savage R."/>
            <person name="Osoegawa K."/>
            <person name="de Jong P."/>
            <person name="Grimwood J."/>
            <person name="Chapman J.A."/>
            <person name="Shapiro H."/>
            <person name="Aerts A."/>
            <person name="Otillar R.P."/>
            <person name="Terry A.Y."/>
            <person name="Boore J.L."/>
            <person name="Grigoriev I.V."/>
            <person name="Lindberg D.R."/>
            <person name="Seaver E.C."/>
            <person name="Weisblat D.A."/>
            <person name="Putnam N.H."/>
            <person name="Rokhsar D.S."/>
        </authorList>
    </citation>
    <scope>NUCLEOTIDE SEQUENCE</scope>
</reference>
<evidence type="ECO:0000256" key="12">
    <source>
        <dbReference type="ARBA" id="ARBA00022881"/>
    </source>
</evidence>
<keyword evidence="4 17" id="KW-0540">Nuclease</keyword>
<dbReference type="Gene3D" id="1.10.150.20">
    <property type="entry name" value="5' to 3' exonuclease, C-terminal subdomain"/>
    <property type="match status" value="1"/>
</dbReference>
<dbReference type="SMART" id="SM00484">
    <property type="entry name" value="XPGI"/>
    <property type="match status" value="1"/>
</dbReference>
<comment type="cofactor">
    <cofactor evidence="17">
        <name>Mg(2+)</name>
        <dbReference type="ChEBI" id="CHEBI:18420"/>
    </cofactor>
    <text evidence="17">Binds 2 magnesium ions per subunit. They probably participate in the reaction catalyzed by the enzyme. May bind an additional third magnesium ion after substrate binding.</text>
</comment>
<dbReference type="SMART" id="SM00279">
    <property type="entry name" value="HhH2"/>
    <property type="match status" value="1"/>
</dbReference>
<dbReference type="GO" id="GO:0046872">
    <property type="term" value="F:metal ion binding"/>
    <property type="evidence" value="ECO:0007669"/>
    <property type="project" value="UniProtKB-UniRule"/>
</dbReference>
<dbReference type="InterPro" id="IPR044752">
    <property type="entry name" value="PIN-like_EXO1"/>
</dbReference>
<dbReference type="KEGG" id="hro:HELRODRAFT_106350"/>
<evidence type="ECO:0000259" key="18">
    <source>
        <dbReference type="SMART" id="SM00484"/>
    </source>
</evidence>
<dbReference type="Pfam" id="PF00867">
    <property type="entry name" value="XPG_I"/>
    <property type="match status" value="1"/>
</dbReference>
<reference evidence="21" key="3">
    <citation type="submission" date="2015-06" db="UniProtKB">
        <authorList>
            <consortium name="EnsemblMetazoa"/>
        </authorList>
    </citation>
    <scope>IDENTIFICATION</scope>
</reference>
<evidence type="ECO:0000256" key="10">
    <source>
        <dbReference type="ARBA" id="ARBA00022839"/>
    </source>
</evidence>
<keyword evidence="5 17" id="KW-0479">Metal-binding</keyword>
<dbReference type="GO" id="GO:0003677">
    <property type="term" value="F:DNA binding"/>
    <property type="evidence" value="ECO:0007669"/>
    <property type="project" value="UniProtKB-UniRule"/>
</dbReference>
<dbReference type="InterPro" id="IPR006086">
    <property type="entry name" value="XPG-I_dom"/>
</dbReference>
<keyword evidence="15 17" id="KW-0539">Nucleus</keyword>
<comment type="subcellular location">
    <subcellularLocation>
        <location evidence="1 17">Nucleus</location>
    </subcellularLocation>
</comment>
<evidence type="ECO:0000256" key="1">
    <source>
        <dbReference type="ARBA" id="ARBA00004123"/>
    </source>
</evidence>
<dbReference type="InterPro" id="IPR036279">
    <property type="entry name" value="5-3_exonuclease_C_sf"/>
</dbReference>
<evidence type="ECO:0000256" key="14">
    <source>
        <dbReference type="ARBA" id="ARBA00023204"/>
    </source>
</evidence>
<evidence type="ECO:0000259" key="19">
    <source>
        <dbReference type="SMART" id="SM00485"/>
    </source>
</evidence>
<keyword evidence="22" id="KW-1185">Reference proteome</keyword>
<keyword evidence="11 17" id="KW-0460">Magnesium</keyword>
<dbReference type="GO" id="GO:0035312">
    <property type="term" value="F:5'-3' DNA exonuclease activity"/>
    <property type="evidence" value="ECO:0000318"/>
    <property type="project" value="GO_Central"/>
</dbReference>
<dbReference type="CDD" id="cd09857">
    <property type="entry name" value="PIN_EXO1"/>
    <property type="match status" value="1"/>
</dbReference>
<dbReference type="STRING" id="6412.T1EE23"/>
<evidence type="ECO:0000256" key="7">
    <source>
        <dbReference type="ARBA" id="ARBA00022763"/>
    </source>
</evidence>
<evidence type="ECO:0000256" key="11">
    <source>
        <dbReference type="ARBA" id="ARBA00022842"/>
    </source>
</evidence>
<evidence type="ECO:0000256" key="13">
    <source>
        <dbReference type="ARBA" id="ARBA00023125"/>
    </source>
</evidence>
<dbReference type="Proteomes" id="UP000015101">
    <property type="component" value="Unassembled WGS sequence"/>
</dbReference>
<evidence type="ECO:0000313" key="20">
    <source>
        <dbReference type="EMBL" id="ESO01888.1"/>
    </source>
</evidence>
<dbReference type="Pfam" id="PF00752">
    <property type="entry name" value="XPG_N"/>
    <property type="match status" value="1"/>
</dbReference>
<organism evidence="21 22">
    <name type="scientific">Helobdella robusta</name>
    <name type="common">Californian leech</name>
    <dbReference type="NCBI Taxonomy" id="6412"/>
    <lineage>
        <taxon>Eukaryota</taxon>
        <taxon>Metazoa</taxon>
        <taxon>Spiralia</taxon>
        <taxon>Lophotrochozoa</taxon>
        <taxon>Annelida</taxon>
        <taxon>Clitellata</taxon>
        <taxon>Hirudinea</taxon>
        <taxon>Rhynchobdellida</taxon>
        <taxon>Glossiphoniidae</taxon>
        <taxon>Helobdella</taxon>
    </lineage>
</organism>
<keyword evidence="9 17" id="KW-0378">Hydrolase</keyword>
<evidence type="ECO:0000256" key="15">
    <source>
        <dbReference type="ARBA" id="ARBA00023242"/>
    </source>
</evidence>
<dbReference type="GO" id="GO:0017108">
    <property type="term" value="F:5'-flap endonuclease activity"/>
    <property type="evidence" value="ECO:0000318"/>
    <property type="project" value="GO_Central"/>
</dbReference>
<dbReference type="InterPro" id="IPR037315">
    <property type="entry name" value="EXO1_H3TH"/>
</dbReference>
<reference evidence="22" key="1">
    <citation type="submission" date="2012-12" db="EMBL/GenBank/DDBJ databases">
        <authorList>
            <person name="Hellsten U."/>
            <person name="Grimwood J."/>
            <person name="Chapman J.A."/>
            <person name="Shapiro H."/>
            <person name="Aerts A."/>
            <person name="Otillar R.P."/>
            <person name="Terry A.Y."/>
            <person name="Boore J.L."/>
            <person name="Simakov O."/>
            <person name="Marletaz F."/>
            <person name="Cho S.-J."/>
            <person name="Edsinger-Gonzales E."/>
            <person name="Havlak P."/>
            <person name="Kuo D.-H."/>
            <person name="Larsson T."/>
            <person name="Lv J."/>
            <person name="Arendt D."/>
            <person name="Savage R."/>
            <person name="Osoegawa K."/>
            <person name="de Jong P."/>
            <person name="Lindberg D.R."/>
            <person name="Seaver E.C."/>
            <person name="Weisblat D.A."/>
            <person name="Putnam N.H."/>
            <person name="Grigoriev I.V."/>
            <person name="Rokhsar D.S."/>
        </authorList>
    </citation>
    <scope>NUCLEOTIDE SEQUENCE</scope>
</reference>
<keyword evidence="10 17" id="KW-0269">Exonuclease</keyword>
<dbReference type="EMBL" id="KB096742">
    <property type="protein sequence ID" value="ESO01888.1"/>
    <property type="molecule type" value="Genomic_DNA"/>
</dbReference>
<evidence type="ECO:0000256" key="16">
    <source>
        <dbReference type="ARBA" id="ARBA00055562"/>
    </source>
</evidence>
<dbReference type="OMA" id="DVQFRAM"/>
<dbReference type="CDD" id="cd09908">
    <property type="entry name" value="H3TH_EXO1"/>
    <property type="match status" value="1"/>
</dbReference>
<keyword evidence="13 17" id="KW-0238">DNA-binding</keyword>